<evidence type="ECO:0000256" key="1">
    <source>
        <dbReference type="SAM" id="MobiDB-lite"/>
    </source>
</evidence>
<dbReference type="EMBL" id="BMAU01021301">
    <property type="protein sequence ID" value="GFY10767.1"/>
    <property type="molecule type" value="Genomic_DNA"/>
</dbReference>
<name>A0A8X6SKI0_TRICX</name>
<evidence type="ECO:0000313" key="3">
    <source>
        <dbReference type="Proteomes" id="UP000887159"/>
    </source>
</evidence>
<reference evidence="2" key="1">
    <citation type="submission" date="2020-08" db="EMBL/GenBank/DDBJ databases">
        <title>Multicomponent nature underlies the extraordinary mechanical properties of spider dragline silk.</title>
        <authorList>
            <person name="Kono N."/>
            <person name="Nakamura H."/>
            <person name="Mori M."/>
            <person name="Yoshida Y."/>
            <person name="Ohtoshi R."/>
            <person name="Malay A.D."/>
            <person name="Moran D.A.P."/>
            <person name="Tomita M."/>
            <person name="Numata K."/>
            <person name="Arakawa K."/>
        </authorList>
    </citation>
    <scope>NUCLEOTIDE SEQUENCE</scope>
</reference>
<evidence type="ECO:0000313" key="2">
    <source>
        <dbReference type="EMBL" id="GFY10767.1"/>
    </source>
</evidence>
<dbReference type="Proteomes" id="UP000887159">
    <property type="component" value="Unassembled WGS sequence"/>
</dbReference>
<feature type="compositionally biased region" description="Polar residues" evidence="1">
    <location>
        <begin position="107"/>
        <end position="121"/>
    </location>
</feature>
<dbReference type="AlphaFoldDB" id="A0A8X6SKI0"/>
<sequence length="145" mass="16933">MNQVPFPRRSIDGCDFLGPSEIACVKRRWLQWRISRHGLSFLQLIPPAHRIGLNVWRWYLYSNSLHARMIMLAWWLKYSVSDRKLLNSNLPLLVTLAEQRETNTFAQQSWPHLSTTNATKPSDTRLNKQKPSHTNDATNKAITHE</sequence>
<proteinExistence type="predicted"/>
<feature type="region of interest" description="Disordered" evidence="1">
    <location>
        <begin position="107"/>
        <end position="145"/>
    </location>
</feature>
<protein>
    <submittedName>
        <fullName evidence="2">Uncharacterized protein</fullName>
    </submittedName>
</protein>
<organism evidence="2 3">
    <name type="scientific">Trichonephila clavipes</name>
    <name type="common">Golden silk orbweaver</name>
    <name type="synonym">Nephila clavipes</name>
    <dbReference type="NCBI Taxonomy" id="2585209"/>
    <lineage>
        <taxon>Eukaryota</taxon>
        <taxon>Metazoa</taxon>
        <taxon>Ecdysozoa</taxon>
        <taxon>Arthropoda</taxon>
        <taxon>Chelicerata</taxon>
        <taxon>Arachnida</taxon>
        <taxon>Araneae</taxon>
        <taxon>Araneomorphae</taxon>
        <taxon>Entelegynae</taxon>
        <taxon>Araneoidea</taxon>
        <taxon>Nephilidae</taxon>
        <taxon>Trichonephila</taxon>
    </lineage>
</organism>
<comment type="caution">
    <text evidence="2">The sequence shown here is derived from an EMBL/GenBank/DDBJ whole genome shotgun (WGS) entry which is preliminary data.</text>
</comment>
<keyword evidence="3" id="KW-1185">Reference proteome</keyword>
<feature type="compositionally biased region" description="Polar residues" evidence="1">
    <location>
        <begin position="132"/>
        <end position="145"/>
    </location>
</feature>
<gene>
    <name evidence="2" type="ORF">TNCV_1122901</name>
</gene>
<accession>A0A8X6SKI0</accession>